<comment type="caution">
    <text evidence="2">The sequence shown here is derived from an EMBL/GenBank/DDBJ whole genome shotgun (WGS) entry which is preliminary data.</text>
</comment>
<organism evidence="2 3">
    <name type="scientific">Echria macrotheca</name>
    <dbReference type="NCBI Taxonomy" id="438768"/>
    <lineage>
        <taxon>Eukaryota</taxon>
        <taxon>Fungi</taxon>
        <taxon>Dikarya</taxon>
        <taxon>Ascomycota</taxon>
        <taxon>Pezizomycotina</taxon>
        <taxon>Sordariomycetes</taxon>
        <taxon>Sordariomycetidae</taxon>
        <taxon>Sordariales</taxon>
        <taxon>Schizotheciaceae</taxon>
        <taxon>Echria</taxon>
    </lineage>
</organism>
<keyword evidence="1" id="KW-1133">Transmembrane helix</keyword>
<feature type="transmembrane region" description="Helical" evidence="1">
    <location>
        <begin position="191"/>
        <end position="218"/>
    </location>
</feature>
<feature type="transmembrane region" description="Helical" evidence="1">
    <location>
        <begin position="150"/>
        <end position="171"/>
    </location>
</feature>
<accession>A0AAJ0BCE7</accession>
<gene>
    <name evidence="2" type="ORF">QBC47DRAFT_445561</name>
</gene>
<reference evidence="2" key="1">
    <citation type="submission" date="2023-06" db="EMBL/GenBank/DDBJ databases">
        <title>Genome-scale phylogeny and comparative genomics of the fungal order Sordariales.</title>
        <authorList>
            <consortium name="Lawrence Berkeley National Laboratory"/>
            <person name="Hensen N."/>
            <person name="Bonometti L."/>
            <person name="Westerberg I."/>
            <person name="Brannstrom I.O."/>
            <person name="Guillou S."/>
            <person name="Cros-Aarteil S."/>
            <person name="Calhoun S."/>
            <person name="Haridas S."/>
            <person name="Kuo A."/>
            <person name="Mondo S."/>
            <person name="Pangilinan J."/>
            <person name="Riley R."/>
            <person name="Labutti K."/>
            <person name="Andreopoulos B."/>
            <person name="Lipzen A."/>
            <person name="Chen C."/>
            <person name="Yanf M."/>
            <person name="Daum C."/>
            <person name="Ng V."/>
            <person name="Clum A."/>
            <person name="Steindorff A."/>
            <person name="Ohm R."/>
            <person name="Martin F."/>
            <person name="Silar P."/>
            <person name="Natvig D."/>
            <person name="Lalanne C."/>
            <person name="Gautier V."/>
            <person name="Ament-Velasquez S.L."/>
            <person name="Kruys A."/>
            <person name="Hutchinson M.I."/>
            <person name="Powell A.J."/>
            <person name="Barry K."/>
            <person name="Miller A.N."/>
            <person name="Grigoriev I.V."/>
            <person name="Debuchy R."/>
            <person name="Gladieux P."/>
            <person name="Thoren M.H."/>
            <person name="Johannesson H."/>
        </authorList>
    </citation>
    <scope>NUCLEOTIDE SEQUENCE</scope>
    <source>
        <strain evidence="2">PSN4</strain>
    </source>
</reference>
<sequence length="271" mass="29179">MNTSRTTPDSDDGHHLKPAGDWGSALPASYAAGQQHPEHSMPPLTPPGHNVSDDWSVLIPGYRRFLPVKMALGLLSFAVSGAVIGLTKVHADQAATFTNPDVPARSDSLTYGTAALAMIWVFFEFLVLFSHNYKAGRRGIHPGGHVIFEATIFAVAIVSAIDNIRFLQAGIDQALVPDTPPEEEEKLVELVRAMAATVLTVGAIHFVLFCFACVEIVFINSAKRDPPIPMHALPRGRLSMATEPPPEFLARIPSEERAVVVVGLDSQSKGS</sequence>
<feature type="transmembrane region" description="Helical" evidence="1">
    <location>
        <begin position="109"/>
        <end position="129"/>
    </location>
</feature>
<evidence type="ECO:0000313" key="2">
    <source>
        <dbReference type="EMBL" id="KAK1755462.1"/>
    </source>
</evidence>
<evidence type="ECO:0000256" key="1">
    <source>
        <dbReference type="SAM" id="Phobius"/>
    </source>
</evidence>
<dbReference type="Proteomes" id="UP001239445">
    <property type="component" value="Unassembled WGS sequence"/>
</dbReference>
<keyword evidence="1" id="KW-0812">Transmembrane</keyword>
<dbReference type="EMBL" id="MU839833">
    <property type="protein sequence ID" value="KAK1755462.1"/>
    <property type="molecule type" value="Genomic_DNA"/>
</dbReference>
<protein>
    <submittedName>
        <fullName evidence="2">Uncharacterized protein</fullName>
    </submittedName>
</protein>
<feature type="transmembrane region" description="Helical" evidence="1">
    <location>
        <begin position="70"/>
        <end position="89"/>
    </location>
</feature>
<name>A0AAJ0BCE7_9PEZI</name>
<proteinExistence type="predicted"/>
<keyword evidence="1" id="KW-0472">Membrane</keyword>
<dbReference type="AlphaFoldDB" id="A0AAJ0BCE7"/>
<evidence type="ECO:0000313" key="3">
    <source>
        <dbReference type="Proteomes" id="UP001239445"/>
    </source>
</evidence>
<keyword evidence="3" id="KW-1185">Reference proteome</keyword>